<feature type="domain" description="Glucose-1-phosphate adenylyltransferase/Bifunctional protein GlmU-like C-terminal hexapeptide" evidence="11">
    <location>
        <begin position="304"/>
        <end position="407"/>
    </location>
</feature>
<dbReference type="SUPFAM" id="SSF51161">
    <property type="entry name" value="Trimeric LpxA-like enzymes"/>
    <property type="match status" value="1"/>
</dbReference>
<sequence>MDLNTARMKTLSIILAGGRGSRLRQLTDNRSKPAVPIAGKYKIIDFPLSNCINSGMRRIAVLTQYRSHTLNQHVQRGWNFLRSDFNEFIELWPAQQQTGSDWYRGTADAVYQNLSMIDGLDSEYILILAGDHVYKQDYSLMLQDHIESGADVTVACIEVPLKEADQFGVMHVDENDNIIAFEEKPANPPTMLGKPDVSLASMGIYIFNTKFLSENLRSDASDDESSHDFGKDLIPLFVGRCKIKAHHFSNSVISNSSYPDKPYWRDVGTLTAYWEANMDLTRLVPELDLYDEEWPIRTAQYQRPAAKFNYNYEERIGTALNSVVSAGCIVSGSTVEQSILFNNVRVNSYSHVIKSVVLPRCNIGRHCRLSKVVVDSDCHIPEGTIIGEDPVADAARFYRNSDGITLVTQEMIEALPE</sequence>
<keyword evidence="5 9" id="KW-0547">Nucleotide-binding</keyword>
<comment type="pathway">
    <text evidence="9">Glycan biosynthesis; glycogen biosynthesis.</text>
</comment>
<comment type="caution">
    <text evidence="12">The sequence shown here is derived from an EMBL/GenBank/DDBJ whole genome shotgun (WGS) entry which is preliminary data.</text>
</comment>
<dbReference type="InterPro" id="IPR023049">
    <property type="entry name" value="GlgC_bac"/>
</dbReference>
<dbReference type="PROSITE" id="PS00810">
    <property type="entry name" value="ADP_GLC_PYROPHOSPH_3"/>
    <property type="match status" value="1"/>
</dbReference>
<comment type="catalytic activity">
    <reaction evidence="9">
        <text>alpha-D-glucose 1-phosphate + ATP + H(+) = ADP-alpha-D-glucose + diphosphate</text>
        <dbReference type="Rhea" id="RHEA:12120"/>
        <dbReference type="ChEBI" id="CHEBI:15378"/>
        <dbReference type="ChEBI" id="CHEBI:30616"/>
        <dbReference type="ChEBI" id="CHEBI:33019"/>
        <dbReference type="ChEBI" id="CHEBI:57498"/>
        <dbReference type="ChEBI" id="CHEBI:58601"/>
        <dbReference type="EC" id="2.7.7.27"/>
    </reaction>
</comment>
<evidence type="ECO:0000313" key="13">
    <source>
        <dbReference type="Proteomes" id="UP001431181"/>
    </source>
</evidence>
<keyword evidence="4 9" id="KW-0548">Nucleotidyltransferase</keyword>
<dbReference type="InterPro" id="IPR056818">
    <property type="entry name" value="GlmU/GlgC-like_hexapep"/>
</dbReference>
<evidence type="ECO:0000256" key="3">
    <source>
        <dbReference type="ARBA" id="ARBA00022679"/>
    </source>
</evidence>
<dbReference type="PROSITE" id="PS00809">
    <property type="entry name" value="ADP_GLC_PYROPHOSPH_2"/>
    <property type="match status" value="1"/>
</dbReference>
<keyword evidence="8 9" id="KW-0119">Carbohydrate metabolism</keyword>
<feature type="site" description="Could play a key role in the communication between the regulatory and the substrate sites" evidence="9">
    <location>
        <position position="64"/>
    </location>
</feature>
<feature type="binding site" evidence="9">
    <location>
        <position position="201"/>
    </location>
    <ligand>
        <name>alpha-D-glucose 1-phosphate</name>
        <dbReference type="ChEBI" id="CHEBI:58601"/>
    </ligand>
</feature>
<dbReference type="SUPFAM" id="SSF53448">
    <property type="entry name" value="Nucleotide-diphospho-sugar transferases"/>
    <property type="match status" value="1"/>
</dbReference>
<dbReference type="InterPro" id="IPR029044">
    <property type="entry name" value="Nucleotide-diphossugar_trans"/>
</dbReference>
<dbReference type="Gene3D" id="2.160.10.10">
    <property type="entry name" value="Hexapeptide repeat proteins"/>
    <property type="match status" value="1"/>
</dbReference>
<dbReference type="PROSITE" id="PS00808">
    <property type="entry name" value="ADP_GLC_PYROPHOSPH_1"/>
    <property type="match status" value="1"/>
</dbReference>
<feature type="binding site" evidence="9">
    <location>
        <position position="103"/>
    </location>
    <ligand>
        <name>alpha-D-glucose 1-phosphate</name>
        <dbReference type="ChEBI" id="CHEBI:58601"/>
    </ligand>
</feature>
<feature type="domain" description="Nucleotidyl transferase" evidence="10">
    <location>
        <begin position="12"/>
        <end position="281"/>
    </location>
</feature>
<keyword evidence="2 9" id="KW-0321">Glycogen metabolism</keyword>
<evidence type="ECO:0000256" key="1">
    <source>
        <dbReference type="ARBA" id="ARBA00010443"/>
    </source>
</evidence>
<keyword evidence="6 9" id="KW-0067">ATP-binding</keyword>
<dbReference type="InterPro" id="IPR005836">
    <property type="entry name" value="ADP_Glu_pyroP_CS"/>
</dbReference>
<feature type="binding site" evidence="9">
    <location>
        <position position="168"/>
    </location>
    <ligand>
        <name>alpha-D-glucose 1-phosphate</name>
        <dbReference type="ChEBI" id="CHEBI:58601"/>
    </ligand>
</feature>
<comment type="similarity">
    <text evidence="1 9">Belongs to the bacterial/plant glucose-1-phosphate adenylyltransferase family.</text>
</comment>
<dbReference type="InterPro" id="IPR011831">
    <property type="entry name" value="ADP-Glc_PPase"/>
</dbReference>
<dbReference type="Gene3D" id="3.90.550.10">
    <property type="entry name" value="Spore Coat Polysaccharide Biosynthesis Protein SpsA, Chain A"/>
    <property type="match status" value="1"/>
</dbReference>
<evidence type="ECO:0000256" key="6">
    <source>
        <dbReference type="ARBA" id="ARBA00022840"/>
    </source>
</evidence>
<accession>A0ABT3KL96</accession>
<dbReference type="InterPro" id="IPR005835">
    <property type="entry name" value="NTP_transferase_dom"/>
</dbReference>
<feature type="site" description="Could play a key role in the communication between the regulatory and the substrate sites" evidence="9">
    <location>
        <position position="102"/>
    </location>
</feature>
<evidence type="ECO:0000259" key="10">
    <source>
        <dbReference type="Pfam" id="PF00483"/>
    </source>
</evidence>
<evidence type="ECO:0000256" key="9">
    <source>
        <dbReference type="HAMAP-Rule" id="MF_00624"/>
    </source>
</evidence>
<dbReference type="EC" id="2.7.7.27" evidence="9"/>
<proteinExistence type="inferred from homology"/>
<dbReference type="GO" id="GO:0008878">
    <property type="term" value="F:glucose-1-phosphate adenylyltransferase activity"/>
    <property type="evidence" value="ECO:0007669"/>
    <property type="project" value="UniProtKB-EC"/>
</dbReference>
<evidence type="ECO:0000259" key="11">
    <source>
        <dbReference type="Pfam" id="PF24894"/>
    </source>
</evidence>
<keyword evidence="7 9" id="KW-0320">Glycogen biosynthesis</keyword>
<dbReference type="InterPro" id="IPR011004">
    <property type="entry name" value="Trimer_LpxA-like_sf"/>
</dbReference>
<dbReference type="PANTHER" id="PTHR43523:SF2">
    <property type="entry name" value="GLUCOSE-1-PHOSPHATE ADENYLYLTRANSFERASE"/>
    <property type="match status" value="1"/>
</dbReference>
<evidence type="ECO:0000256" key="8">
    <source>
        <dbReference type="ARBA" id="ARBA00023277"/>
    </source>
</evidence>
<dbReference type="NCBIfam" id="NF001947">
    <property type="entry name" value="PRK00725.1"/>
    <property type="match status" value="1"/>
</dbReference>
<dbReference type="RefSeq" id="WP_265220661.1">
    <property type="nucleotide sequence ID" value="NZ_JAPEUL010000011.1"/>
</dbReference>
<comment type="subunit">
    <text evidence="9">Homotetramer.</text>
</comment>
<organism evidence="12 13">
    <name type="scientific">Marinomonas rhodophyticola</name>
    <dbReference type="NCBI Taxonomy" id="2992803"/>
    <lineage>
        <taxon>Bacteria</taxon>
        <taxon>Pseudomonadati</taxon>
        <taxon>Pseudomonadota</taxon>
        <taxon>Gammaproteobacteria</taxon>
        <taxon>Oceanospirillales</taxon>
        <taxon>Oceanospirillaceae</taxon>
        <taxon>Marinomonas</taxon>
    </lineage>
</organism>
<evidence type="ECO:0000256" key="4">
    <source>
        <dbReference type="ARBA" id="ARBA00022695"/>
    </source>
</evidence>
<dbReference type="CDD" id="cd02508">
    <property type="entry name" value="ADP_Glucose_PP"/>
    <property type="match status" value="1"/>
</dbReference>
<dbReference type="Pfam" id="PF00483">
    <property type="entry name" value="NTP_transferase"/>
    <property type="match status" value="1"/>
</dbReference>
<dbReference type="CDD" id="cd04651">
    <property type="entry name" value="LbH_G1P_AT_C"/>
    <property type="match status" value="1"/>
</dbReference>
<protein>
    <recommendedName>
        <fullName evidence="9">Glucose-1-phosphate adenylyltransferase</fullName>
        <ecNumber evidence="9">2.7.7.27</ecNumber>
    </recommendedName>
    <alternativeName>
        <fullName evidence="9">ADP-glucose pyrophosphorylase</fullName>
        <shortName evidence="9">ADPGlc PPase</shortName>
    </alternativeName>
    <alternativeName>
        <fullName evidence="9">ADP-glucose synthase</fullName>
    </alternativeName>
</protein>
<comment type="function">
    <text evidence="9">Involved in the biosynthesis of ADP-glucose, a building block required for the elongation reactions to produce glycogen. Catalyzes the reaction between ATP and alpha-D-glucose 1-phosphate (G1P) to produce pyrophosphate and ADP-Glc.</text>
</comment>
<name>A0ABT3KL96_9GAMM</name>
<gene>
    <name evidence="9 12" type="primary">glgC</name>
    <name evidence="12" type="ORF">ONZ52_21360</name>
</gene>
<dbReference type="NCBIfam" id="NF002023">
    <property type="entry name" value="PRK00844.1"/>
    <property type="match status" value="1"/>
</dbReference>
<keyword evidence="13" id="KW-1185">Reference proteome</keyword>
<evidence type="ECO:0000256" key="5">
    <source>
        <dbReference type="ARBA" id="ARBA00022741"/>
    </source>
</evidence>
<dbReference type="PANTHER" id="PTHR43523">
    <property type="entry name" value="GLUCOSE-1-PHOSPHATE ADENYLYLTRANSFERASE-RELATED"/>
    <property type="match status" value="1"/>
</dbReference>
<evidence type="ECO:0000256" key="2">
    <source>
        <dbReference type="ARBA" id="ARBA00022600"/>
    </source>
</evidence>
<dbReference type="EMBL" id="JAPEUL010000011">
    <property type="protein sequence ID" value="MCW4631328.1"/>
    <property type="molecule type" value="Genomic_DNA"/>
</dbReference>
<reference evidence="12" key="1">
    <citation type="submission" date="2022-11" db="EMBL/GenBank/DDBJ databases">
        <title>Marinomonas sp. nov., isolated from marine algae.</title>
        <authorList>
            <person name="Choi D.G."/>
            <person name="Kim J.M."/>
            <person name="Lee J.K."/>
            <person name="Baek J.H."/>
            <person name="Jeon C.O."/>
        </authorList>
    </citation>
    <scope>NUCLEOTIDE SEQUENCE</scope>
    <source>
        <strain evidence="12">KJ51-3</strain>
    </source>
</reference>
<dbReference type="Pfam" id="PF24894">
    <property type="entry name" value="Hexapep_GlmU"/>
    <property type="match status" value="1"/>
</dbReference>
<dbReference type="Proteomes" id="UP001431181">
    <property type="component" value="Unassembled WGS sequence"/>
</dbReference>
<evidence type="ECO:0000313" key="12">
    <source>
        <dbReference type="EMBL" id="MCW4631328.1"/>
    </source>
</evidence>
<dbReference type="HAMAP" id="MF_00624">
    <property type="entry name" value="GlgC"/>
    <property type="match status" value="1"/>
</dbReference>
<feature type="binding site" evidence="9">
    <location>
        <begin position="183"/>
        <end position="184"/>
    </location>
    <ligand>
        <name>alpha-D-glucose 1-phosphate</name>
        <dbReference type="ChEBI" id="CHEBI:58601"/>
    </ligand>
</feature>
<evidence type="ECO:0000256" key="7">
    <source>
        <dbReference type="ARBA" id="ARBA00023056"/>
    </source>
</evidence>
<dbReference type="NCBIfam" id="TIGR02091">
    <property type="entry name" value="glgC"/>
    <property type="match status" value="1"/>
</dbReference>
<keyword evidence="3 9" id="KW-0808">Transferase</keyword>